<keyword evidence="1" id="KW-0812">Transmembrane</keyword>
<feature type="transmembrane region" description="Helical" evidence="1">
    <location>
        <begin position="121"/>
        <end position="141"/>
    </location>
</feature>
<feature type="transmembrane region" description="Helical" evidence="1">
    <location>
        <begin position="153"/>
        <end position="178"/>
    </location>
</feature>
<evidence type="ECO:0008006" key="4">
    <source>
        <dbReference type="Google" id="ProtNLM"/>
    </source>
</evidence>
<feature type="transmembrane region" description="Helical" evidence="1">
    <location>
        <begin position="85"/>
        <end position="101"/>
    </location>
</feature>
<evidence type="ECO:0000313" key="2">
    <source>
        <dbReference type="EMBL" id="MDR7327717.1"/>
    </source>
</evidence>
<dbReference type="AlphaFoldDB" id="A0AAE4CXQ0"/>
<accession>A0AAE4CXQ0</accession>
<keyword evidence="1" id="KW-1133">Transmembrane helix</keyword>
<organism evidence="2 3">
    <name type="scientific">Catenuloplanes niger</name>
    <dbReference type="NCBI Taxonomy" id="587534"/>
    <lineage>
        <taxon>Bacteria</taxon>
        <taxon>Bacillati</taxon>
        <taxon>Actinomycetota</taxon>
        <taxon>Actinomycetes</taxon>
        <taxon>Micromonosporales</taxon>
        <taxon>Micromonosporaceae</taxon>
        <taxon>Catenuloplanes</taxon>
    </lineage>
</organism>
<proteinExistence type="predicted"/>
<protein>
    <recommendedName>
        <fullName evidence="4">DUF998 domain-containing protein</fullName>
    </recommendedName>
</protein>
<reference evidence="2 3" key="1">
    <citation type="submission" date="2023-07" db="EMBL/GenBank/DDBJ databases">
        <title>Sequencing the genomes of 1000 actinobacteria strains.</title>
        <authorList>
            <person name="Klenk H.-P."/>
        </authorList>
    </citation>
    <scope>NUCLEOTIDE SEQUENCE [LARGE SCALE GENOMIC DNA]</scope>
    <source>
        <strain evidence="2 3">DSM 44711</strain>
    </source>
</reference>
<evidence type="ECO:0000256" key="1">
    <source>
        <dbReference type="SAM" id="Phobius"/>
    </source>
</evidence>
<gene>
    <name evidence="2" type="ORF">J2S44_007967</name>
</gene>
<keyword evidence="1" id="KW-0472">Membrane</keyword>
<dbReference type="Proteomes" id="UP001183629">
    <property type="component" value="Unassembled WGS sequence"/>
</dbReference>
<feature type="transmembrane region" description="Helical" evidence="1">
    <location>
        <begin position="52"/>
        <end position="73"/>
    </location>
</feature>
<feature type="transmembrane region" description="Helical" evidence="1">
    <location>
        <begin position="7"/>
        <end position="27"/>
    </location>
</feature>
<dbReference type="InterPro" id="IPR009339">
    <property type="entry name" value="DUF998"/>
</dbReference>
<dbReference type="RefSeq" id="WP_310428266.1">
    <property type="nucleotide sequence ID" value="NZ_JAVDYC010000001.1"/>
</dbReference>
<dbReference type="EMBL" id="JAVDYC010000001">
    <property type="protein sequence ID" value="MDR7327717.1"/>
    <property type="molecule type" value="Genomic_DNA"/>
</dbReference>
<keyword evidence="3" id="KW-1185">Reference proteome</keyword>
<evidence type="ECO:0000313" key="3">
    <source>
        <dbReference type="Proteomes" id="UP001183629"/>
    </source>
</evidence>
<sequence>MRANRMLRLVLLCGAVSPVLLIVGLLWDGATRDGYDQVRHGVSQLTSGDGGVVARLLFVSCGALLLAAVLIGSRSPRSALRWQRRLLGLVAVGLVIAGLFPTDPALGYPPGARDAVSVAGALHQAGGTTLFAGVVAAAVVAGRDARRHGRSRWAAACLLTAWAVAVLAVTAGVVFRAVQRGVIGSGPAGLLELASMTCALCWVTAAVLRDRPAPGTP</sequence>
<name>A0AAE4CXQ0_9ACTN</name>
<comment type="caution">
    <text evidence="2">The sequence shown here is derived from an EMBL/GenBank/DDBJ whole genome shotgun (WGS) entry which is preliminary data.</text>
</comment>
<dbReference type="Pfam" id="PF06197">
    <property type="entry name" value="DUF998"/>
    <property type="match status" value="1"/>
</dbReference>